<keyword evidence="3" id="KW-1185">Reference proteome</keyword>
<evidence type="ECO:0000256" key="1">
    <source>
        <dbReference type="SAM" id="MobiDB-lite"/>
    </source>
</evidence>
<organism evidence="2 3">
    <name type="scientific">Streptomyces canarius</name>
    <dbReference type="NCBI Taxonomy" id="285453"/>
    <lineage>
        <taxon>Bacteria</taxon>
        <taxon>Bacillati</taxon>
        <taxon>Actinomycetota</taxon>
        <taxon>Actinomycetes</taxon>
        <taxon>Kitasatosporales</taxon>
        <taxon>Streptomycetaceae</taxon>
        <taxon>Streptomyces</taxon>
    </lineage>
</organism>
<reference evidence="3" key="1">
    <citation type="journal article" date="2019" name="Int. J. Syst. Evol. Microbiol.">
        <title>The Global Catalogue of Microorganisms (GCM) 10K type strain sequencing project: providing services to taxonomists for standard genome sequencing and annotation.</title>
        <authorList>
            <consortium name="The Broad Institute Genomics Platform"/>
            <consortium name="The Broad Institute Genome Sequencing Center for Infectious Disease"/>
            <person name="Wu L."/>
            <person name="Ma J."/>
        </authorList>
    </citation>
    <scope>NUCLEOTIDE SEQUENCE [LARGE SCALE GENOMIC DNA]</scope>
    <source>
        <strain evidence="3">JCM 4733</strain>
    </source>
</reference>
<evidence type="ECO:0000313" key="3">
    <source>
        <dbReference type="Proteomes" id="UP000653644"/>
    </source>
</evidence>
<protein>
    <submittedName>
        <fullName evidence="2">Uncharacterized protein</fullName>
    </submittedName>
</protein>
<feature type="region of interest" description="Disordered" evidence="1">
    <location>
        <begin position="29"/>
        <end position="48"/>
    </location>
</feature>
<dbReference type="EMBL" id="BMVN01000031">
    <property type="protein sequence ID" value="GHA52150.1"/>
    <property type="molecule type" value="Genomic_DNA"/>
</dbReference>
<comment type="caution">
    <text evidence="2">The sequence shown here is derived from an EMBL/GenBank/DDBJ whole genome shotgun (WGS) entry which is preliminary data.</text>
</comment>
<evidence type="ECO:0000313" key="2">
    <source>
        <dbReference type="EMBL" id="GHA52150.1"/>
    </source>
</evidence>
<sequence>MSLLDAHTAEVLGISRGACPGLVGTAVDARQERRPHRRVRHPAGPCPVRLVDRTAAGTWHVPPGHLLPRAVRSGRAGLRADGRTHALVRAAVSVRRSRCRRSPGLAAARTPRHSR</sequence>
<proteinExistence type="predicted"/>
<gene>
    <name evidence="2" type="ORF">GCM10010345_65860</name>
</gene>
<dbReference type="RefSeq" id="WP_189892029.1">
    <property type="nucleotide sequence ID" value="NZ_BMVN01000031.1"/>
</dbReference>
<accession>A0ABQ3D2N6</accession>
<dbReference type="Proteomes" id="UP000653644">
    <property type="component" value="Unassembled WGS sequence"/>
</dbReference>
<name>A0ABQ3D2N6_9ACTN</name>